<name>A0A0A9AY49_ARUDO</name>
<dbReference type="AlphaFoldDB" id="A0A0A9AY49"/>
<organism evidence="2">
    <name type="scientific">Arundo donax</name>
    <name type="common">Giant reed</name>
    <name type="synonym">Donax arundinaceus</name>
    <dbReference type="NCBI Taxonomy" id="35708"/>
    <lineage>
        <taxon>Eukaryota</taxon>
        <taxon>Viridiplantae</taxon>
        <taxon>Streptophyta</taxon>
        <taxon>Embryophyta</taxon>
        <taxon>Tracheophyta</taxon>
        <taxon>Spermatophyta</taxon>
        <taxon>Magnoliopsida</taxon>
        <taxon>Liliopsida</taxon>
        <taxon>Poales</taxon>
        <taxon>Poaceae</taxon>
        <taxon>PACMAD clade</taxon>
        <taxon>Arundinoideae</taxon>
        <taxon>Arundineae</taxon>
        <taxon>Arundo</taxon>
    </lineage>
</organism>
<feature type="chain" id="PRO_5002045575" description="Secreted protein" evidence="1">
    <location>
        <begin position="19"/>
        <end position="87"/>
    </location>
</feature>
<proteinExistence type="predicted"/>
<keyword evidence="1" id="KW-0732">Signal</keyword>
<reference evidence="2" key="2">
    <citation type="journal article" date="2015" name="Data Brief">
        <title>Shoot transcriptome of the giant reed, Arundo donax.</title>
        <authorList>
            <person name="Barrero R.A."/>
            <person name="Guerrero F.D."/>
            <person name="Moolhuijzen P."/>
            <person name="Goolsby J.A."/>
            <person name="Tidwell J."/>
            <person name="Bellgard S.E."/>
            <person name="Bellgard M.I."/>
        </authorList>
    </citation>
    <scope>NUCLEOTIDE SEQUENCE</scope>
    <source>
        <tissue evidence="2">Shoot tissue taken approximately 20 cm above the soil surface</tissue>
    </source>
</reference>
<feature type="signal peptide" evidence="1">
    <location>
        <begin position="1"/>
        <end position="18"/>
    </location>
</feature>
<evidence type="ECO:0000313" key="2">
    <source>
        <dbReference type="EMBL" id="JAD56634.1"/>
    </source>
</evidence>
<evidence type="ECO:0008006" key="3">
    <source>
        <dbReference type="Google" id="ProtNLM"/>
    </source>
</evidence>
<evidence type="ECO:0000256" key="1">
    <source>
        <dbReference type="SAM" id="SignalP"/>
    </source>
</evidence>
<dbReference type="EMBL" id="GBRH01241261">
    <property type="protein sequence ID" value="JAD56634.1"/>
    <property type="molecule type" value="Transcribed_RNA"/>
</dbReference>
<protein>
    <recommendedName>
        <fullName evidence="3">Secreted protein</fullName>
    </recommendedName>
</protein>
<reference evidence="2" key="1">
    <citation type="submission" date="2014-09" db="EMBL/GenBank/DDBJ databases">
        <authorList>
            <person name="Magalhaes I.L.F."/>
            <person name="Oliveira U."/>
            <person name="Santos F.R."/>
            <person name="Vidigal T.H.D.A."/>
            <person name="Brescovit A.D."/>
            <person name="Santos A.J."/>
        </authorList>
    </citation>
    <scope>NUCLEOTIDE SEQUENCE</scope>
    <source>
        <tissue evidence="2">Shoot tissue taken approximately 20 cm above the soil surface</tissue>
    </source>
</reference>
<accession>A0A0A9AY49</accession>
<sequence length="87" mass="9547">MTILIYALLSHAICICTGNQTTSFLSQDEPIQATKQRATACTEPGSQIRARLEHASNQTDSSCPDLGVESLKLYLALRSYLANYILL</sequence>